<proteinExistence type="predicted"/>
<evidence type="ECO:0000313" key="4">
    <source>
        <dbReference type="Proteomes" id="UP000006860"/>
    </source>
</evidence>
<sequence length="215" mass="24987">MARASCACGPRPSKTDGPPEVDQKCETSMRVFQRDKTLVFRHIQVVFPIAILVLSFSYWFLPADKPANGTSEVPSALFQAGQVLGLFVFSALGVHWAFSEFQWSVVKFGRESIEFRYFRYLVIYYGTIPLADVDDVFFVGQWRRRRSLFRRMRRRYSKFVVTRKGGRDDVLIHGFVTTRKQYFEIKDRVRQFCRNNGMPGVIPQASEASRLESTW</sequence>
<dbReference type="EMBL" id="CP002546">
    <property type="protein sequence ID" value="ADY59913.1"/>
    <property type="molecule type" value="Genomic_DNA"/>
</dbReference>
<dbReference type="HOGENOM" id="CLU_1282431_0_0_0"/>
<gene>
    <name evidence="3" type="ordered locus">Plabr_2311</name>
</gene>
<keyword evidence="4" id="KW-1185">Reference proteome</keyword>
<evidence type="ECO:0000256" key="2">
    <source>
        <dbReference type="SAM" id="Phobius"/>
    </source>
</evidence>
<evidence type="ECO:0000313" key="3">
    <source>
        <dbReference type="EMBL" id="ADY59913.1"/>
    </source>
</evidence>
<evidence type="ECO:0000256" key="1">
    <source>
        <dbReference type="SAM" id="MobiDB-lite"/>
    </source>
</evidence>
<keyword evidence="2" id="KW-0472">Membrane</keyword>
<protein>
    <submittedName>
        <fullName evidence="3">Uncharacterized protein</fullName>
    </submittedName>
</protein>
<reference evidence="4" key="1">
    <citation type="submission" date="2011-02" db="EMBL/GenBank/DDBJ databases">
        <title>The complete genome of Planctomyces brasiliensis DSM 5305.</title>
        <authorList>
            <person name="Lucas S."/>
            <person name="Copeland A."/>
            <person name="Lapidus A."/>
            <person name="Bruce D."/>
            <person name="Goodwin L."/>
            <person name="Pitluck S."/>
            <person name="Kyrpides N."/>
            <person name="Mavromatis K."/>
            <person name="Pagani I."/>
            <person name="Ivanova N."/>
            <person name="Ovchinnikova G."/>
            <person name="Lu M."/>
            <person name="Detter J.C."/>
            <person name="Han C."/>
            <person name="Land M."/>
            <person name="Hauser L."/>
            <person name="Markowitz V."/>
            <person name="Cheng J.-F."/>
            <person name="Hugenholtz P."/>
            <person name="Woyke T."/>
            <person name="Wu D."/>
            <person name="Tindall B."/>
            <person name="Pomrenke H.G."/>
            <person name="Brambilla E."/>
            <person name="Klenk H.-P."/>
            <person name="Eisen J.A."/>
        </authorList>
    </citation>
    <scope>NUCLEOTIDE SEQUENCE [LARGE SCALE GENOMIC DNA]</scope>
    <source>
        <strain evidence="4">ATCC 49424 / DSM 5305 / JCM 21570 / NBRC 103401 / IFAM 1448</strain>
    </source>
</reference>
<keyword evidence="2" id="KW-1133">Transmembrane helix</keyword>
<organism evidence="3 4">
    <name type="scientific">Rubinisphaera brasiliensis (strain ATCC 49424 / DSM 5305 / JCM 21570 / IAM 15109 / NBRC 103401 / IFAM 1448)</name>
    <name type="common">Planctomyces brasiliensis</name>
    <dbReference type="NCBI Taxonomy" id="756272"/>
    <lineage>
        <taxon>Bacteria</taxon>
        <taxon>Pseudomonadati</taxon>
        <taxon>Planctomycetota</taxon>
        <taxon>Planctomycetia</taxon>
        <taxon>Planctomycetales</taxon>
        <taxon>Planctomycetaceae</taxon>
        <taxon>Rubinisphaera</taxon>
    </lineage>
</organism>
<keyword evidence="2" id="KW-0812">Transmembrane</keyword>
<dbReference type="AlphaFoldDB" id="F0SLY8"/>
<accession>F0SLY8</accession>
<name>F0SLY8_RUBBR</name>
<feature type="region of interest" description="Disordered" evidence="1">
    <location>
        <begin position="1"/>
        <end position="22"/>
    </location>
</feature>
<dbReference type="Proteomes" id="UP000006860">
    <property type="component" value="Chromosome"/>
</dbReference>
<feature type="transmembrane region" description="Helical" evidence="2">
    <location>
        <begin position="38"/>
        <end position="60"/>
    </location>
</feature>
<dbReference type="KEGG" id="pbs:Plabr_2311"/>
<feature type="transmembrane region" description="Helical" evidence="2">
    <location>
        <begin position="80"/>
        <end position="98"/>
    </location>
</feature>